<evidence type="ECO:0000256" key="11">
    <source>
        <dbReference type="HAMAP-Rule" id="MF_01220"/>
    </source>
</evidence>
<name>R4PNM1_9BACT</name>
<dbReference type="HOGENOM" id="CLU_033861_0_0_0"/>
<dbReference type="SUPFAM" id="SSF53633">
    <property type="entry name" value="Carbamate kinase-like"/>
    <property type="match status" value="1"/>
</dbReference>
<comment type="caution">
    <text evidence="11">Lacks conserved residue(s) required for the propagation of feature annotation.</text>
</comment>
<evidence type="ECO:0000313" key="13">
    <source>
        <dbReference type="EMBL" id="AGL62579.1"/>
    </source>
</evidence>
<dbReference type="EMBL" id="CP005957">
    <property type="protein sequence ID" value="AGL62579.1"/>
    <property type="molecule type" value="Genomic_DNA"/>
</dbReference>
<feature type="binding site" evidence="11">
    <location>
        <position position="55"/>
    </location>
    <ligand>
        <name>ATP</name>
        <dbReference type="ChEBI" id="CHEBI:30616"/>
    </ligand>
</feature>
<dbReference type="RefSeq" id="WP_015642029.1">
    <property type="nucleotide sequence ID" value="NC_021219.1"/>
</dbReference>
<dbReference type="PATRIC" id="fig|1332188.3.peg.871"/>
<dbReference type="FunFam" id="3.40.1160.10:FF:000001">
    <property type="entry name" value="Uridylate kinase"/>
    <property type="match status" value="1"/>
</dbReference>
<evidence type="ECO:0000256" key="8">
    <source>
        <dbReference type="ARBA" id="ARBA00022840"/>
    </source>
</evidence>
<evidence type="ECO:0000256" key="3">
    <source>
        <dbReference type="ARBA" id="ARBA00007614"/>
    </source>
</evidence>
<feature type="binding site" evidence="11">
    <location>
        <position position="167"/>
    </location>
    <ligand>
        <name>ATP</name>
        <dbReference type="ChEBI" id="CHEBI:30616"/>
    </ligand>
</feature>
<evidence type="ECO:0000256" key="4">
    <source>
        <dbReference type="ARBA" id="ARBA00022490"/>
    </source>
</evidence>
<organism evidence="13 14">
    <name type="scientific">Candidatus Saccharimonas aalborgensis</name>
    <dbReference type="NCBI Taxonomy" id="1332188"/>
    <lineage>
        <taxon>Bacteria</taxon>
        <taxon>Candidatus Saccharimonadota</taxon>
        <taxon>Candidatus Saccharimonadia</taxon>
        <taxon>Candidatus Saccharimonadales</taxon>
        <taxon>Candidatus Saccharimonadaceae</taxon>
        <taxon>Candidatus Saccharimonas</taxon>
    </lineage>
</organism>
<keyword evidence="9 11" id="KW-0665">Pyrimidine biosynthesis</keyword>
<dbReference type="GO" id="GO:0006225">
    <property type="term" value="P:UDP biosynthetic process"/>
    <property type="evidence" value="ECO:0007669"/>
    <property type="project" value="TreeGrafter"/>
</dbReference>
<sequence>MYKRILLKLSGEQLQGSHESGFDTERAVWIAGQLKQALATGVQIVIMVGGGNYARGAQLADDKIQRITGDYVGMLATLMNALTLADVFNSEGVDARALSNIEANQLVDQFTHRRAVSHLDKHRVVIVAGGTGRPFLTTDTAAVNLALELQCDVVVKTTKVDGVYTADPALDTTATKYEHLSYDEVIANPSITVMDKAAIGLALEQHIPIVICDLLTEGNIARAARGDTVGTLIGEKMA</sequence>
<comment type="catalytic activity">
    <reaction evidence="10 11">
        <text>UMP + ATP = UDP + ADP</text>
        <dbReference type="Rhea" id="RHEA:24400"/>
        <dbReference type="ChEBI" id="CHEBI:30616"/>
        <dbReference type="ChEBI" id="CHEBI:57865"/>
        <dbReference type="ChEBI" id="CHEBI:58223"/>
        <dbReference type="ChEBI" id="CHEBI:456216"/>
        <dbReference type="EC" id="2.7.4.22"/>
    </reaction>
</comment>
<evidence type="ECO:0000256" key="10">
    <source>
        <dbReference type="ARBA" id="ARBA00047767"/>
    </source>
</evidence>
<comment type="subcellular location">
    <subcellularLocation>
        <location evidence="1 11">Cytoplasm</location>
    </subcellularLocation>
</comment>
<comment type="pathway">
    <text evidence="2 11">Pyrimidine metabolism; CTP biosynthesis via de novo pathway; UDP from UMP (UMPK route): step 1/1.</text>
</comment>
<dbReference type="GO" id="GO:0005737">
    <property type="term" value="C:cytoplasm"/>
    <property type="evidence" value="ECO:0007669"/>
    <property type="project" value="UniProtKB-SubCell"/>
</dbReference>
<feature type="binding site" evidence="11">
    <location>
        <begin position="131"/>
        <end position="138"/>
    </location>
    <ligand>
        <name>UMP</name>
        <dbReference type="ChEBI" id="CHEBI:57865"/>
    </ligand>
</feature>
<dbReference type="Pfam" id="PF00696">
    <property type="entry name" value="AA_kinase"/>
    <property type="match status" value="1"/>
</dbReference>
<dbReference type="GO" id="GO:0044210">
    <property type="term" value="P:'de novo' CTP biosynthetic process"/>
    <property type="evidence" value="ECO:0007669"/>
    <property type="project" value="UniProtKB-UniRule"/>
</dbReference>
<dbReference type="HAMAP" id="MF_01220_B">
    <property type="entry name" value="PyrH_B"/>
    <property type="match status" value="1"/>
</dbReference>
<evidence type="ECO:0000256" key="9">
    <source>
        <dbReference type="ARBA" id="ARBA00022975"/>
    </source>
</evidence>
<dbReference type="AlphaFoldDB" id="R4PNM1"/>
<evidence type="ECO:0000259" key="12">
    <source>
        <dbReference type="Pfam" id="PF00696"/>
    </source>
</evidence>
<dbReference type="InterPro" id="IPR015963">
    <property type="entry name" value="Uridylate_kinase_bac"/>
</dbReference>
<dbReference type="InterPro" id="IPR001048">
    <property type="entry name" value="Asp/Glu/Uridylate_kinase"/>
</dbReference>
<dbReference type="OrthoDB" id="9807458at2"/>
<protein>
    <recommendedName>
        <fullName evidence="11">Uridylate kinase</fullName>
        <shortName evidence="11">UK</shortName>
        <ecNumber evidence="11">2.7.4.22</ecNumber>
    </recommendedName>
    <alternativeName>
        <fullName evidence="11">Uridine monophosphate kinase</fullName>
        <shortName evidence="11">UMP kinase</shortName>
        <shortName evidence="11">UMPK</shortName>
    </alternativeName>
</protein>
<feature type="binding site" evidence="11">
    <location>
        <position position="70"/>
    </location>
    <ligand>
        <name>UMP</name>
        <dbReference type="ChEBI" id="CHEBI:57865"/>
    </ligand>
</feature>
<dbReference type="Gene3D" id="3.40.1160.10">
    <property type="entry name" value="Acetylglutamate kinase-like"/>
    <property type="match status" value="1"/>
</dbReference>
<dbReference type="PANTHER" id="PTHR42833">
    <property type="entry name" value="URIDYLATE KINASE"/>
    <property type="match status" value="1"/>
</dbReference>
<feature type="binding site" evidence="11">
    <location>
        <position position="164"/>
    </location>
    <ligand>
        <name>ATP</name>
        <dbReference type="ChEBI" id="CHEBI:30616"/>
    </ligand>
</feature>
<keyword evidence="8 11" id="KW-0067">ATP-binding</keyword>
<evidence type="ECO:0000256" key="1">
    <source>
        <dbReference type="ARBA" id="ARBA00004496"/>
    </source>
</evidence>
<comment type="activity regulation">
    <text evidence="11">Inhibited by UTP.</text>
</comment>
<dbReference type="PANTHER" id="PTHR42833:SF4">
    <property type="entry name" value="URIDYLATE KINASE PUMPKIN, CHLOROPLASTIC"/>
    <property type="match status" value="1"/>
</dbReference>
<evidence type="ECO:0000256" key="2">
    <source>
        <dbReference type="ARBA" id="ARBA00004791"/>
    </source>
</evidence>
<dbReference type="EC" id="2.7.4.22" evidence="11"/>
<dbReference type="CDD" id="cd04254">
    <property type="entry name" value="AAK_UMPK-PyrH-Ec"/>
    <property type="match status" value="1"/>
</dbReference>
<dbReference type="InterPro" id="IPR011817">
    <property type="entry name" value="Uridylate_kinase"/>
</dbReference>
<dbReference type="GO" id="GO:0033862">
    <property type="term" value="F:UMP kinase activity"/>
    <property type="evidence" value="ECO:0007669"/>
    <property type="project" value="UniProtKB-EC"/>
</dbReference>
<feature type="binding site" evidence="11">
    <location>
        <position position="158"/>
    </location>
    <ligand>
        <name>ATP</name>
        <dbReference type="ChEBI" id="CHEBI:30616"/>
    </ligand>
</feature>
<proteinExistence type="inferred from homology"/>
<keyword evidence="14" id="KW-1185">Reference proteome</keyword>
<gene>
    <name evidence="11 13" type="primary">pyrH</name>
    <name evidence="13" type="ORF">L336_0877</name>
</gene>
<dbReference type="Proteomes" id="UP000013893">
    <property type="component" value="Chromosome"/>
</dbReference>
<comment type="function">
    <text evidence="11">Catalyzes the reversible phosphorylation of UMP to UDP.</text>
</comment>
<comment type="similarity">
    <text evidence="3 11">Belongs to the UMP kinase family.</text>
</comment>
<dbReference type="STRING" id="1332188.L336_0877"/>
<dbReference type="UniPathway" id="UPA00159">
    <property type="reaction ID" value="UER00275"/>
</dbReference>
<evidence type="ECO:0000256" key="7">
    <source>
        <dbReference type="ARBA" id="ARBA00022777"/>
    </source>
</evidence>
<dbReference type="KEGG" id="saal:L336_0877"/>
<feature type="binding site" evidence="11">
    <location>
        <position position="51"/>
    </location>
    <ligand>
        <name>ATP</name>
        <dbReference type="ChEBI" id="CHEBI:30616"/>
    </ligand>
</feature>
<evidence type="ECO:0000256" key="6">
    <source>
        <dbReference type="ARBA" id="ARBA00022741"/>
    </source>
</evidence>
<evidence type="ECO:0000256" key="5">
    <source>
        <dbReference type="ARBA" id="ARBA00022679"/>
    </source>
</evidence>
<dbReference type="PIRSF" id="PIRSF005650">
    <property type="entry name" value="Uridylate_kin"/>
    <property type="match status" value="1"/>
</dbReference>
<comment type="subunit">
    <text evidence="11">Homohexamer.</text>
</comment>
<feature type="binding site" evidence="11">
    <location>
        <begin position="8"/>
        <end position="11"/>
    </location>
    <ligand>
        <name>ATP</name>
        <dbReference type="ChEBI" id="CHEBI:30616"/>
    </ligand>
</feature>
<keyword evidence="6 11" id="KW-0547">Nucleotide-binding</keyword>
<keyword evidence="5 11" id="KW-0808">Transferase</keyword>
<evidence type="ECO:0000313" key="14">
    <source>
        <dbReference type="Proteomes" id="UP000013893"/>
    </source>
</evidence>
<dbReference type="NCBIfam" id="TIGR02075">
    <property type="entry name" value="pyrH_bact"/>
    <property type="match status" value="1"/>
</dbReference>
<keyword evidence="4 11" id="KW-0963">Cytoplasm</keyword>
<accession>R4PNM1</accession>
<feature type="binding site" evidence="11">
    <location>
        <position position="50"/>
    </location>
    <ligand>
        <name>UMP</name>
        <dbReference type="ChEBI" id="CHEBI:57865"/>
    </ligand>
</feature>
<dbReference type="GO" id="GO:0005524">
    <property type="term" value="F:ATP binding"/>
    <property type="evidence" value="ECO:0007669"/>
    <property type="project" value="UniProtKB-KW"/>
</dbReference>
<reference evidence="13 14" key="1">
    <citation type="journal article" date="2013" name="Nat. Biotechnol.">
        <title>Genome sequences of rare, uncultured bacteria obtained by differential coverage binning of multiple metagenomes.</title>
        <authorList>
            <person name="Albertsen M."/>
            <person name="Hugenholtz P."/>
            <person name="Skarshewski A."/>
            <person name="Nielsen K.L."/>
            <person name="Tyson G.W."/>
            <person name="Nielsen P.H."/>
        </authorList>
    </citation>
    <scope>NUCLEOTIDE SEQUENCE [LARGE SCALE GENOMIC DNA]</scope>
    <source>
        <strain evidence="13">TM71</strain>
    </source>
</reference>
<keyword evidence="7 11" id="KW-0418">Kinase</keyword>
<dbReference type="InterPro" id="IPR036393">
    <property type="entry name" value="AceGlu_kinase-like_sf"/>
</dbReference>
<feature type="domain" description="Aspartate/glutamate/uridylate kinase" evidence="12">
    <location>
        <begin position="3"/>
        <end position="213"/>
    </location>
</feature>